<sequence>MTCLVRSSEVKGRYGTYRPALTKIISPTEIKPFPNVAKYDLLNIYIGSFDELSDLIQFLSSQRDMALVRGRAIIEGPNQFRRLRARAGESATIEPVAEGLRWVMFDIDKYPLPPFLEDTDQILDILTDELPEPFRDASYVYQWSSKAFLDGKFDFASGHLFFWLARPRTCEDLHRRTLQGDWSDGVIDPAPFVPNQLHYTAAPVFKEGAADPLTIHRTGVRIGMFEEVELDPWVPPVRPPCSGTGCSPNNLSAMIAAIGEDGHIHAAARNAAYAYIRTTPTLLRDEAVFVDQVLQRVAAAGRADDYDGAYVQRMMDTAKEKLT</sequence>
<evidence type="ECO:0000313" key="2">
    <source>
        <dbReference type="Proteomes" id="UP000253727"/>
    </source>
</evidence>
<dbReference type="OrthoDB" id="123525at2"/>
<proteinExistence type="predicted"/>
<accession>A0A369Q8T7</accession>
<dbReference type="AlphaFoldDB" id="A0A369Q8T7"/>
<protein>
    <submittedName>
        <fullName evidence="1">Uncharacterized protein</fullName>
    </submittedName>
</protein>
<evidence type="ECO:0000313" key="1">
    <source>
        <dbReference type="EMBL" id="RDC60892.1"/>
    </source>
</evidence>
<dbReference type="Proteomes" id="UP000253727">
    <property type="component" value="Unassembled WGS sequence"/>
</dbReference>
<name>A0A369Q8T7_9SPHN</name>
<organism evidence="1 2">
    <name type="scientific">Alteripontixanthobacter maritimus</name>
    <dbReference type="NCBI Taxonomy" id="2161824"/>
    <lineage>
        <taxon>Bacteria</taxon>
        <taxon>Pseudomonadati</taxon>
        <taxon>Pseudomonadota</taxon>
        <taxon>Alphaproteobacteria</taxon>
        <taxon>Sphingomonadales</taxon>
        <taxon>Erythrobacteraceae</taxon>
        <taxon>Alteripontixanthobacter</taxon>
    </lineage>
</organism>
<dbReference type="EMBL" id="QBKA01000002">
    <property type="protein sequence ID" value="RDC60892.1"/>
    <property type="molecule type" value="Genomic_DNA"/>
</dbReference>
<gene>
    <name evidence="1" type="ORF">HME9302_02108</name>
</gene>
<reference evidence="1 2" key="1">
    <citation type="submission" date="2018-04" db="EMBL/GenBank/DDBJ databases">
        <title>Altererythrobacter sp. HME9302 genome sequencing and assembly.</title>
        <authorList>
            <person name="Kang H."/>
            <person name="Kim H."/>
            <person name="Joh K."/>
        </authorList>
    </citation>
    <scope>NUCLEOTIDE SEQUENCE [LARGE SCALE GENOMIC DNA]</scope>
    <source>
        <strain evidence="1 2">HME9302</strain>
    </source>
</reference>
<dbReference type="RefSeq" id="WP_115366959.1">
    <property type="nucleotide sequence ID" value="NZ_QBKA01000002.1"/>
</dbReference>
<keyword evidence="2" id="KW-1185">Reference proteome</keyword>
<comment type="caution">
    <text evidence="1">The sequence shown here is derived from an EMBL/GenBank/DDBJ whole genome shotgun (WGS) entry which is preliminary data.</text>
</comment>